<protein>
    <submittedName>
        <fullName evidence="1">DNA primase, phage associated</fullName>
    </submittedName>
</protein>
<dbReference type="Proteomes" id="UP000694036">
    <property type="component" value="Chromosome"/>
</dbReference>
<reference evidence="1 2" key="1">
    <citation type="journal article" date="2021" name="Environ. Microbiol.">
        <title>New insights into the diversity and evolution of the archaeal mobilome from three complete genomes of Saccharolobus shibatae.</title>
        <authorList>
            <person name="Medvedeva S."/>
            <person name="Brandt D."/>
            <person name="Cvirkaite-Krupovic V."/>
            <person name="Liu Y."/>
            <person name="Severinov K."/>
            <person name="Ishino S."/>
            <person name="Ishino Y."/>
            <person name="Prangishvili D."/>
            <person name="Kalinowski J."/>
            <person name="Krupovic M."/>
        </authorList>
    </citation>
    <scope>NUCLEOTIDE SEQUENCE [LARGE SCALE GENOMIC DNA]</scope>
    <source>
        <strain evidence="1 2">S38A</strain>
    </source>
</reference>
<keyword evidence="2" id="KW-1185">Reference proteome</keyword>
<sequence>MVKDQSYGFWRRWIVIEFPHGFENDPTFFDRTFTKDEIEGVITVSILAFARVIQQKKFDFEDSSADIKEKWERASDSVYASVSEKFID</sequence>
<dbReference type="GeneID" id="65558503"/>
<dbReference type="RefSeq" id="WP_218258938.1">
    <property type="nucleotide sequence ID" value="NZ_CP077713.1"/>
</dbReference>
<organism evidence="1 2">
    <name type="scientific">Saccharolobus shibatae</name>
    <dbReference type="NCBI Taxonomy" id="2286"/>
    <lineage>
        <taxon>Archaea</taxon>
        <taxon>Thermoproteota</taxon>
        <taxon>Thermoprotei</taxon>
        <taxon>Sulfolobales</taxon>
        <taxon>Sulfolobaceae</taxon>
        <taxon>Saccharolobus</taxon>
    </lineage>
</organism>
<dbReference type="AlphaFoldDB" id="A0A8F5H0T9"/>
<evidence type="ECO:0000313" key="2">
    <source>
        <dbReference type="Proteomes" id="UP000694036"/>
    </source>
</evidence>
<proteinExistence type="predicted"/>
<dbReference type="EMBL" id="CP077713">
    <property type="protein sequence ID" value="QXJ36599.1"/>
    <property type="molecule type" value="Genomic_DNA"/>
</dbReference>
<evidence type="ECO:0000313" key="1">
    <source>
        <dbReference type="EMBL" id="QXJ36599.1"/>
    </source>
</evidence>
<accession>A0A8F5H0T9</accession>
<gene>
    <name evidence="1" type="ORF">J5U22_03176</name>
</gene>
<name>A0A8F5H0T9_9CREN</name>